<dbReference type="RefSeq" id="WP_337715926.1">
    <property type="nucleotide sequence ID" value="NZ_JBBEUB010000002.1"/>
</dbReference>
<keyword evidence="1" id="KW-1133">Transmembrane helix</keyword>
<evidence type="ECO:0000256" key="1">
    <source>
        <dbReference type="SAM" id="Phobius"/>
    </source>
</evidence>
<evidence type="ECO:0000313" key="3">
    <source>
        <dbReference type="Proteomes" id="UP001378956"/>
    </source>
</evidence>
<accession>A0ABU8NJY0</accession>
<protein>
    <submittedName>
        <fullName evidence="2">Uncharacterized protein</fullName>
    </submittedName>
</protein>
<name>A0ABU8NJY0_9SPHI</name>
<comment type="caution">
    <text evidence="2">The sequence shown here is derived from an EMBL/GenBank/DDBJ whole genome shotgun (WGS) entry which is preliminary data.</text>
</comment>
<feature type="transmembrane region" description="Helical" evidence="1">
    <location>
        <begin position="91"/>
        <end position="112"/>
    </location>
</feature>
<organism evidence="2 3">
    <name type="scientific">Pedobacter panaciterrae</name>
    <dbReference type="NCBI Taxonomy" id="363849"/>
    <lineage>
        <taxon>Bacteria</taxon>
        <taxon>Pseudomonadati</taxon>
        <taxon>Bacteroidota</taxon>
        <taxon>Sphingobacteriia</taxon>
        <taxon>Sphingobacteriales</taxon>
        <taxon>Sphingobacteriaceae</taxon>
        <taxon>Pedobacter</taxon>
    </lineage>
</organism>
<sequence length="153" mass="17579">MYFKTVHFPSNLNHAQVETALRKASMKETMSLDFKFKSVDIGTDKIFWGLEDKKDLKFTRIKTSFEFFLPKLIISLSKDPYVNHYRIRPGALPIAIIGLLAFGTFIGLIGILRGKTNIESFIPFILMITIYVLIFLFELKLTTSRVVKALNQI</sequence>
<evidence type="ECO:0000313" key="2">
    <source>
        <dbReference type="EMBL" id="MEJ2902168.1"/>
    </source>
</evidence>
<proteinExistence type="predicted"/>
<gene>
    <name evidence="2" type="ORF">WAE58_07020</name>
</gene>
<keyword evidence="3" id="KW-1185">Reference proteome</keyword>
<keyword evidence="1" id="KW-0812">Transmembrane</keyword>
<keyword evidence="1" id="KW-0472">Membrane</keyword>
<dbReference type="Proteomes" id="UP001378956">
    <property type="component" value="Unassembled WGS sequence"/>
</dbReference>
<dbReference type="EMBL" id="JBBEUB010000002">
    <property type="protein sequence ID" value="MEJ2902168.1"/>
    <property type="molecule type" value="Genomic_DNA"/>
</dbReference>
<reference evidence="2 3" key="1">
    <citation type="submission" date="2024-03" db="EMBL/GenBank/DDBJ databases">
        <title>Sequence of Lycoming College Course Isolates.</title>
        <authorList>
            <person name="Plotts O."/>
            <person name="Newman J."/>
        </authorList>
    </citation>
    <scope>NUCLEOTIDE SEQUENCE [LARGE SCALE GENOMIC DNA]</scope>
    <source>
        <strain evidence="2 3">CJB-3</strain>
    </source>
</reference>
<feature type="transmembrane region" description="Helical" evidence="1">
    <location>
        <begin position="118"/>
        <end position="137"/>
    </location>
</feature>